<dbReference type="InterPro" id="IPR012338">
    <property type="entry name" value="Beta-lactam/transpept-like"/>
</dbReference>
<dbReference type="EMBL" id="BSOW01000036">
    <property type="protein sequence ID" value="GLR90687.1"/>
    <property type="molecule type" value="Genomic_DNA"/>
</dbReference>
<evidence type="ECO:0000259" key="2">
    <source>
        <dbReference type="Pfam" id="PF11954"/>
    </source>
</evidence>
<evidence type="ECO:0000313" key="4">
    <source>
        <dbReference type="Proteomes" id="UP001156905"/>
    </source>
</evidence>
<name>A0ABQ6B8J4_9BRAD</name>
<accession>A0ABQ6B8J4</accession>
<organism evidence="3 4">
    <name type="scientific">Bradyrhizobium iriomotense</name>
    <dbReference type="NCBI Taxonomy" id="441950"/>
    <lineage>
        <taxon>Bacteria</taxon>
        <taxon>Pseudomonadati</taxon>
        <taxon>Pseudomonadota</taxon>
        <taxon>Alphaproteobacteria</taxon>
        <taxon>Hyphomicrobiales</taxon>
        <taxon>Nitrobacteraceae</taxon>
        <taxon>Bradyrhizobium</taxon>
    </lineage>
</organism>
<evidence type="ECO:0000313" key="3">
    <source>
        <dbReference type="EMBL" id="GLR90687.1"/>
    </source>
</evidence>
<gene>
    <name evidence="3" type="ORF">GCM10007857_74020</name>
</gene>
<dbReference type="InterPro" id="IPR050491">
    <property type="entry name" value="AmpC-like"/>
</dbReference>
<evidence type="ECO:0000259" key="1">
    <source>
        <dbReference type="Pfam" id="PF00144"/>
    </source>
</evidence>
<dbReference type="RefSeq" id="WP_284273680.1">
    <property type="nucleotide sequence ID" value="NZ_BSOW01000036.1"/>
</dbReference>
<dbReference type="Pfam" id="PF00144">
    <property type="entry name" value="Beta-lactamase"/>
    <property type="match status" value="1"/>
</dbReference>
<keyword evidence="4" id="KW-1185">Reference proteome</keyword>
<dbReference type="Gene3D" id="3.40.710.10">
    <property type="entry name" value="DD-peptidase/beta-lactamase superfamily"/>
    <property type="match status" value="1"/>
</dbReference>
<sequence length="458" mass="50034">MMLHRRSVLLGSSALLLGGARLHAQSAPEQELVALLREHIEAGHETMGLVAGRIDDGRRIVATYGRSGAANNRPLDADTVFEIGSITKVFTALLLAEMVGRGEVALDDPAAKFLPERVRMPEYQGVPITLLDLATYTSGLPRMPDNFAPKDPANPYADYTADRLYDFLSSHKLGFTPGKHYEYANLGFGLLGHVLSLRAGKSYEELVTSRICAPLGMDDTRITLSAAMRERLAQGHDTALAPVANWDLDALAGAGALRSTLNDLFKFVEAYQGTRDTPLAAAMKMTLSVRRPRESQRDVAMGWFTSLRFDDEVIWKDGGTGGYATFIGYSTRTGKASILLSNANDYAANTSLAVNMINPAYPPPKIRREVPVDPALLAAYVGRYQIVPTFVLTVRADGSHLFVQATGQAEYEVFAESETDFFYRVVDAQLTFARPGDGAAPMLTLHQNGKDMRGRRMP</sequence>
<proteinExistence type="predicted"/>
<protein>
    <recommendedName>
        <fullName evidence="5">Serine hydrolase</fullName>
    </recommendedName>
</protein>
<dbReference type="Pfam" id="PF11954">
    <property type="entry name" value="DUF3471"/>
    <property type="match status" value="1"/>
</dbReference>
<dbReference type="InterPro" id="IPR001466">
    <property type="entry name" value="Beta-lactam-related"/>
</dbReference>
<dbReference type="InterPro" id="IPR021860">
    <property type="entry name" value="Peptidase_S12_Pab87-rel_C"/>
</dbReference>
<dbReference type="PANTHER" id="PTHR46825:SF8">
    <property type="entry name" value="BETA-LACTAMASE-RELATED"/>
    <property type="match status" value="1"/>
</dbReference>
<reference evidence="4" key="1">
    <citation type="journal article" date="2019" name="Int. J. Syst. Evol. Microbiol.">
        <title>The Global Catalogue of Microorganisms (GCM) 10K type strain sequencing project: providing services to taxonomists for standard genome sequencing and annotation.</title>
        <authorList>
            <consortium name="The Broad Institute Genomics Platform"/>
            <consortium name="The Broad Institute Genome Sequencing Center for Infectious Disease"/>
            <person name="Wu L."/>
            <person name="Ma J."/>
        </authorList>
    </citation>
    <scope>NUCLEOTIDE SEQUENCE [LARGE SCALE GENOMIC DNA]</scope>
    <source>
        <strain evidence="4">NBRC 102520</strain>
    </source>
</reference>
<feature type="domain" description="Peptidase S12 Pab87-related C-terminal" evidence="2">
    <location>
        <begin position="368"/>
        <end position="455"/>
    </location>
</feature>
<evidence type="ECO:0008006" key="5">
    <source>
        <dbReference type="Google" id="ProtNLM"/>
    </source>
</evidence>
<dbReference type="PANTHER" id="PTHR46825">
    <property type="entry name" value="D-ALANYL-D-ALANINE-CARBOXYPEPTIDASE/ENDOPEPTIDASE AMPH"/>
    <property type="match status" value="1"/>
</dbReference>
<dbReference type="SUPFAM" id="SSF56601">
    <property type="entry name" value="beta-lactamase/transpeptidase-like"/>
    <property type="match status" value="1"/>
</dbReference>
<feature type="domain" description="Beta-lactamase-related" evidence="1">
    <location>
        <begin position="37"/>
        <end position="346"/>
    </location>
</feature>
<comment type="caution">
    <text evidence="3">The sequence shown here is derived from an EMBL/GenBank/DDBJ whole genome shotgun (WGS) entry which is preliminary data.</text>
</comment>
<dbReference type="Proteomes" id="UP001156905">
    <property type="component" value="Unassembled WGS sequence"/>
</dbReference>